<organism evidence="4 5">
    <name type="scientific">Aquimarina intermedia</name>
    <dbReference type="NCBI Taxonomy" id="350814"/>
    <lineage>
        <taxon>Bacteria</taxon>
        <taxon>Pseudomonadati</taxon>
        <taxon>Bacteroidota</taxon>
        <taxon>Flavobacteriia</taxon>
        <taxon>Flavobacteriales</taxon>
        <taxon>Flavobacteriaceae</taxon>
        <taxon>Aquimarina</taxon>
    </lineage>
</organism>
<evidence type="ECO:0000313" key="4">
    <source>
        <dbReference type="EMBL" id="TYP75157.1"/>
    </source>
</evidence>
<dbReference type="Pfam" id="PF02397">
    <property type="entry name" value="Bac_transf"/>
    <property type="match status" value="1"/>
</dbReference>
<dbReference type="GO" id="GO:0016780">
    <property type="term" value="F:phosphotransferase activity, for other substituted phosphate groups"/>
    <property type="evidence" value="ECO:0007669"/>
    <property type="project" value="TreeGrafter"/>
</dbReference>
<gene>
    <name evidence="4" type="ORF">BD809_103221</name>
</gene>
<dbReference type="PANTHER" id="PTHR30576">
    <property type="entry name" value="COLANIC BIOSYNTHESIS UDP-GLUCOSE LIPID CARRIER TRANSFERASE"/>
    <property type="match status" value="1"/>
</dbReference>
<comment type="similarity">
    <text evidence="1">Belongs to the bacterial sugar transferase family.</text>
</comment>
<feature type="transmembrane region" description="Helical" evidence="2">
    <location>
        <begin position="20"/>
        <end position="42"/>
    </location>
</feature>
<evidence type="ECO:0000256" key="1">
    <source>
        <dbReference type="ARBA" id="ARBA00006464"/>
    </source>
</evidence>
<reference evidence="4 5" key="1">
    <citation type="submission" date="2019-07" db="EMBL/GenBank/DDBJ databases">
        <title>Genomic Encyclopedia of Archaeal and Bacterial Type Strains, Phase II (KMG-II): from individual species to whole genera.</title>
        <authorList>
            <person name="Goeker M."/>
        </authorList>
    </citation>
    <scope>NUCLEOTIDE SEQUENCE [LARGE SCALE GENOMIC DNA]</scope>
    <source>
        <strain evidence="4 5">DSM 17527</strain>
    </source>
</reference>
<evidence type="ECO:0000259" key="3">
    <source>
        <dbReference type="Pfam" id="PF02397"/>
    </source>
</evidence>
<evidence type="ECO:0000313" key="5">
    <source>
        <dbReference type="Proteomes" id="UP000324376"/>
    </source>
</evidence>
<keyword evidence="2" id="KW-0472">Membrane</keyword>
<keyword evidence="2" id="KW-0812">Transmembrane</keyword>
<name>A0A5S5C783_9FLAO</name>
<proteinExistence type="inferred from homology"/>
<evidence type="ECO:0000256" key="2">
    <source>
        <dbReference type="SAM" id="Phobius"/>
    </source>
</evidence>
<comment type="caution">
    <text evidence="4">The sequence shown here is derived from an EMBL/GenBank/DDBJ whole genome shotgun (WGS) entry which is preliminary data.</text>
</comment>
<dbReference type="AlphaFoldDB" id="A0A5S5C783"/>
<dbReference type="Proteomes" id="UP000324376">
    <property type="component" value="Unassembled WGS sequence"/>
</dbReference>
<keyword evidence="4" id="KW-0808">Transferase</keyword>
<accession>A0A5S5C783</accession>
<dbReference type="EMBL" id="VNHU01000003">
    <property type="protein sequence ID" value="TYP75157.1"/>
    <property type="molecule type" value="Genomic_DNA"/>
</dbReference>
<dbReference type="PANTHER" id="PTHR30576:SF8">
    <property type="entry name" value="UNDECAPRENYL-PHOSPHATE GALACTOSE PHOSPHOTRANSFERASE"/>
    <property type="match status" value="1"/>
</dbReference>
<protein>
    <submittedName>
        <fullName evidence="4">Lipopolysaccharide/colanic/teichoic acid biosynthesis glycosyltransferase</fullName>
    </submittedName>
</protein>
<dbReference type="InterPro" id="IPR003362">
    <property type="entry name" value="Bact_transf"/>
</dbReference>
<keyword evidence="2" id="KW-1133">Transmembrane helix</keyword>
<feature type="domain" description="Bacterial sugar transferase" evidence="3">
    <location>
        <begin position="13"/>
        <end position="187"/>
    </location>
</feature>
<dbReference type="OrthoDB" id="9808602at2"/>
<sequence length="210" mass="24466">MRKNKEIYRRYFKRFLDLFFALLLLIILSPLLFIVTILLWIVTSSNPFFTQSRPGKNERIFRIIKFKTMNDRKDERGRLLPDKDRLTGIGRVIRKTSIDELPQLINVVRGEMSFIGPRPLLIRYLPFYTENEKKRHSVLPGITGLAQVTGRNLLSWDARLSADIKYVESISPSLDFKILIKTIENVITSKDIAVDPNTVIKDLDEERKST</sequence>
<dbReference type="RefSeq" id="WP_148782154.1">
    <property type="nucleotide sequence ID" value="NZ_VNHU01000003.1"/>
</dbReference>
<keyword evidence="5" id="KW-1185">Reference proteome</keyword>